<dbReference type="PROSITE" id="PS00379">
    <property type="entry name" value="CDP_ALCOHOL_P_TRANSF"/>
    <property type="match status" value="1"/>
</dbReference>
<feature type="transmembrane region" description="Helical" evidence="3">
    <location>
        <begin position="116"/>
        <end position="136"/>
    </location>
</feature>
<keyword evidence="3" id="KW-0812">Transmembrane</keyword>
<dbReference type="AlphaFoldDB" id="A0A150X306"/>
<dbReference type="Pfam" id="PF01066">
    <property type="entry name" value="CDP-OH_P_transf"/>
    <property type="match status" value="1"/>
</dbReference>
<dbReference type="InterPro" id="IPR048254">
    <property type="entry name" value="CDP_ALCOHOL_P_TRANSF_CS"/>
</dbReference>
<dbReference type="Gene3D" id="1.20.120.1760">
    <property type="match status" value="1"/>
</dbReference>
<evidence type="ECO:0000313" key="4">
    <source>
        <dbReference type="EMBL" id="KYG73110.1"/>
    </source>
</evidence>
<comment type="caution">
    <text evidence="4">The sequence shown here is derived from an EMBL/GenBank/DDBJ whole genome shotgun (WGS) entry which is preliminary data.</text>
</comment>
<organism evidence="4 5">
    <name type="scientific">Roseivirga echinicomitans</name>
    <dbReference type="NCBI Taxonomy" id="296218"/>
    <lineage>
        <taxon>Bacteria</taxon>
        <taxon>Pseudomonadati</taxon>
        <taxon>Bacteroidota</taxon>
        <taxon>Cytophagia</taxon>
        <taxon>Cytophagales</taxon>
        <taxon>Roseivirgaceae</taxon>
        <taxon>Roseivirga</taxon>
    </lineage>
</organism>
<keyword evidence="5" id="KW-1185">Reference proteome</keyword>
<evidence type="ECO:0000256" key="2">
    <source>
        <dbReference type="RuleBase" id="RU003750"/>
    </source>
</evidence>
<keyword evidence="1 2" id="KW-0808">Transferase</keyword>
<evidence type="ECO:0000256" key="3">
    <source>
        <dbReference type="SAM" id="Phobius"/>
    </source>
</evidence>
<dbReference type="OrthoDB" id="1198827at2"/>
<sequence length="261" mass="29884">MSKLPKANQFIDISDYGRPAAKAIAHLLKKTAITPIHVTIGFTVSGLLAIWCIMNGYAWAAAFFLILKSILDAADGELARVKETPSYTGRYLDSVADILLNALIFYMLWRLTNVNFLYTLLAFLGMQLQGTIYNYYYVILRNRFDGDTTSRIFEKHPPMAMEREKQQNVNILFFLYKGLYGVFDKAIYLLDRSAVKSTWFPNWFMTIVSLLGLGSQLLIISIFLALGLMEFIIPFFIYYTSMIFLVISIRKFFSKADVSKL</sequence>
<keyword evidence="3" id="KW-1133">Transmembrane helix</keyword>
<evidence type="ECO:0000256" key="1">
    <source>
        <dbReference type="ARBA" id="ARBA00022679"/>
    </source>
</evidence>
<gene>
    <name evidence="4" type="ORF">AWN68_10505</name>
</gene>
<dbReference type="GO" id="GO:0016780">
    <property type="term" value="F:phosphotransferase activity, for other substituted phosphate groups"/>
    <property type="evidence" value="ECO:0007669"/>
    <property type="project" value="InterPro"/>
</dbReference>
<feature type="transmembrane region" description="Helical" evidence="3">
    <location>
        <begin position="171"/>
        <end position="190"/>
    </location>
</feature>
<dbReference type="GO" id="GO:0016020">
    <property type="term" value="C:membrane"/>
    <property type="evidence" value="ECO:0007669"/>
    <property type="project" value="InterPro"/>
</dbReference>
<dbReference type="InterPro" id="IPR000462">
    <property type="entry name" value="CDP-OH_P_trans"/>
</dbReference>
<feature type="transmembrane region" description="Helical" evidence="3">
    <location>
        <begin position="202"/>
        <end position="225"/>
    </location>
</feature>
<keyword evidence="3" id="KW-0472">Membrane</keyword>
<feature type="transmembrane region" description="Helical" evidence="3">
    <location>
        <begin position="231"/>
        <end position="253"/>
    </location>
</feature>
<name>A0A150X306_9BACT</name>
<dbReference type="EMBL" id="LRDB01000050">
    <property type="protein sequence ID" value="KYG73110.1"/>
    <property type="molecule type" value="Genomic_DNA"/>
</dbReference>
<evidence type="ECO:0000313" key="5">
    <source>
        <dbReference type="Proteomes" id="UP000075615"/>
    </source>
</evidence>
<dbReference type="STRING" id="296218.AWN68_10505"/>
<reference evidence="4 5" key="1">
    <citation type="submission" date="2016-01" db="EMBL/GenBank/DDBJ databases">
        <title>Genome sequencing of Roseivirga echinicomitans KMM 6058.</title>
        <authorList>
            <person name="Selvaratnam C."/>
            <person name="Thevarajoo S."/>
            <person name="Goh K.M."/>
            <person name="Ee R."/>
            <person name="Chan K.-G."/>
            <person name="Chong C.S."/>
        </authorList>
    </citation>
    <scope>NUCLEOTIDE SEQUENCE [LARGE SCALE GENOMIC DNA]</scope>
    <source>
        <strain evidence="4 5">KMM 6058</strain>
    </source>
</reference>
<dbReference type="GO" id="GO:0008654">
    <property type="term" value="P:phospholipid biosynthetic process"/>
    <property type="evidence" value="ECO:0007669"/>
    <property type="project" value="InterPro"/>
</dbReference>
<proteinExistence type="inferred from homology"/>
<accession>A0A150X306</accession>
<feature type="transmembrane region" description="Helical" evidence="3">
    <location>
        <begin position="38"/>
        <end position="71"/>
    </location>
</feature>
<dbReference type="Proteomes" id="UP000075615">
    <property type="component" value="Unassembled WGS sequence"/>
</dbReference>
<comment type="similarity">
    <text evidence="2">Belongs to the CDP-alcohol phosphatidyltransferase class-I family.</text>
</comment>
<protein>
    <submittedName>
        <fullName evidence="4">CDP-alcohol phosphatidyltransferase</fullName>
    </submittedName>
</protein>
<dbReference type="InterPro" id="IPR043130">
    <property type="entry name" value="CDP-OH_PTrfase_TM_dom"/>
</dbReference>
<dbReference type="RefSeq" id="WP_068418174.1">
    <property type="nucleotide sequence ID" value="NZ_LRDB01000050.1"/>
</dbReference>